<sequence length="228" mass="26011">MCQGVNFEQRNLGGCASLLLSWAYHRIHACRPQGNFDETRFPLVERSRGFRMPRDPLGPRVWGMILNGIDHRGISVSVEWTPYDAPAVQAIVPGETRRQMGRRRGRGEWYPMLQGWYDMWRGRAHSRLDLEMAVKGVLPSRQYLLWYYQWAHMILTGYRDPLIPAPGVIPDYARNEISKAPDMVQPEDGELPATHPRVTKRRRAPAGRSRGRGQAGPDGSPARADEPQ</sequence>
<reference evidence="2 3" key="1">
    <citation type="journal article" date="2023" name="Plants (Basel)">
        <title>Bridging the Gap: Combining Genomics and Transcriptomics Approaches to Understand Stylosanthes scabra, an Orphan Legume from the Brazilian Caatinga.</title>
        <authorList>
            <person name="Ferreira-Neto J.R.C."/>
            <person name="da Silva M.D."/>
            <person name="Binneck E."/>
            <person name="de Melo N.F."/>
            <person name="da Silva R.H."/>
            <person name="de Melo A.L.T.M."/>
            <person name="Pandolfi V."/>
            <person name="Bustamante F.O."/>
            <person name="Brasileiro-Vidal A.C."/>
            <person name="Benko-Iseppon A.M."/>
        </authorList>
    </citation>
    <scope>NUCLEOTIDE SEQUENCE [LARGE SCALE GENOMIC DNA]</scope>
    <source>
        <tissue evidence="2">Leaves</tissue>
    </source>
</reference>
<name>A0ABU6ZLE2_9FABA</name>
<proteinExistence type="predicted"/>
<dbReference type="EMBL" id="JASCZI010272566">
    <property type="protein sequence ID" value="MED6222759.1"/>
    <property type="molecule type" value="Genomic_DNA"/>
</dbReference>
<evidence type="ECO:0000313" key="2">
    <source>
        <dbReference type="EMBL" id="MED6222759.1"/>
    </source>
</evidence>
<feature type="compositionally biased region" description="Basic residues" evidence="1">
    <location>
        <begin position="197"/>
        <end position="211"/>
    </location>
</feature>
<evidence type="ECO:0000313" key="3">
    <source>
        <dbReference type="Proteomes" id="UP001341840"/>
    </source>
</evidence>
<accession>A0ABU6ZLE2</accession>
<protein>
    <recommendedName>
        <fullName evidence="4">Aminotransferase-like plant mobile domain-containing protein</fullName>
    </recommendedName>
</protein>
<gene>
    <name evidence="2" type="ORF">PIB30_067491</name>
</gene>
<feature type="region of interest" description="Disordered" evidence="1">
    <location>
        <begin position="180"/>
        <end position="228"/>
    </location>
</feature>
<evidence type="ECO:0008006" key="4">
    <source>
        <dbReference type="Google" id="ProtNLM"/>
    </source>
</evidence>
<keyword evidence="3" id="KW-1185">Reference proteome</keyword>
<organism evidence="2 3">
    <name type="scientific">Stylosanthes scabra</name>
    <dbReference type="NCBI Taxonomy" id="79078"/>
    <lineage>
        <taxon>Eukaryota</taxon>
        <taxon>Viridiplantae</taxon>
        <taxon>Streptophyta</taxon>
        <taxon>Embryophyta</taxon>
        <taxon>Tracheophyta</taxon>
        <taxon>Spermatophyta</taxon>
        <taxon>Magnoliopsida</taxon>
        <taxon>eudicotyledons</taxon>
        <taxon>Gunneridae</taxon>
        <taxon>Pentapetalae</taxon>
        <taxon>rosids</taxon>
        <taxon>fabids</taxon>
        <taxon>Fabales</taxon>
        <taxon>Fabaceae</taxon>
        <taxon>Papilionoideae</taxon>
        <taxon>50 kb inversion clade</taxon>
        <taxon>dalbergioids sensu lato</taxon>
        <taxon>Dalbergieae</taxon>
        <taxon>Pterocarpus clade</taxon>
        <taxon>Stylosanthes</taxon>
    </lineage>
</organism>
<evidence type="ECO:0000256" key="1">
    <source>
        <dbReference type="SAM" id="MobiDB-lite"/>
    </source>
</evidence>
<dbReference type="Proteomes" id="UP001341840">
    <property type="component" value="Unassembled WGS sequence"/>
</dbReference>
<comment type="caution">
    <text evidence="2">The sequence shown here is derived from an EMBL/GenBank/DDBJ whole genome shotgun (WGS) entry which is preliminary data.</text>
</comment>